<keyword evidence="2" id="KW-1185">Reference proteome</keyword>
<sequence length="306" mass="32660">MMKGTKGSVEVFWPLLKLLDDKADDLVHFGDGDNNKRWQSSIAHFAHGQSESKEAPPEATTSDHGSSHCDELADDAPAATPPPPPPAKELPPDSPVFENLCLLMYRKGTKVQPPTIGVDKEFPSQVDHWSGLLSFLGKPLRPVPTALSALLAGATYEGQAGKCARCARSRSPCAWEVDDTRDGMAITTKIGNIGPIIPFDSSSTPVKVEASSTSSKPHRQAARRPLAAMTASLSRAPSKRVKLSVHPPSVLPPPRVRTAFSNNNPFAVIDAKLESIHSALGNIRFALSIIEGSSVNAGKGKKCAHE</sequence>
<name>A0ACB8AXU9_9AGAM</name>
<evidence type="ECO:0000313" key="1">
    <source>
        <dbReference type="EMBL" id="KAH7917794.1"/>
    </source>
</evidence>
<dbReference type="EMBL" id="MU266935">
    <property type="protein sequence ID" value="KAH7917794.1"/>
    <property type="molecule type" value="Genomic_DNA"/>
</dbReference>
<evidence type="ECO:0000313" key="2">
    <source>
        <dbReference type="Proteomes" id="UP000790709"/>
    </source>
</evidence>
<protein>
    <submittedName>
        <fullName evidence="1">Uncharacterized protein</fullName>
    </submittedName>
</protein>
<proteinExistence type="predicted"/>
<dbReference type="Proteomes" id="UP000790709">
    <property type="component" value="Unassembled WGS sequence"/>
</dbReference>
<comment type="caution">
    <text evidence="1">The sequence shown here is derived from an EMBL/GenBank/DDBJ whole genome shotgun (WGS) entry which is preliminary data.</text>
</comment>
<organism evidence="1 2">
    <name type="scientific">Leucogyrophana mollusca</name>
    <dbReference type="NCBI Taxonomy" id="85980"/>
    <lineage>
        <taxon>Eukaryota</taxon>
        <taxon>Fungi</taxon>
        <taxon>Dikarya</taxon>
        <taxon>Basidiomycota</taxon>
        <taxon>Agaricomycotina</taxon>
        <taxon>Agaricomycetes</taxon>
        <taxon>Agaricomycetidae</taxon>
        <taxon>Boletales</taxon>
        <taxon>Boletales incertae sedis</taxon>
        <taxon>Leucogyrophana</taxon>
    </lineage>
</organism>
<reference evidence="1" key="1">
    <citation type="journal article" date="2021" name="New Phytol.">
        <title>Evolutionary innovations through gain and loss of genes in the ectomycorrhizal Boletales.</title>
        <authorList>
            <person name="Wu G."/>
            <person name="Miyauchi S."/>
            <person name="Morin E."/>
            <person name="Kuo A."/>
            <person name="Drula E."/>
            <person name="Varga T."/>
            <person name="Kohler A."/>
            <person name="Feng B."/>
            <person name="Cao Y."/>
            <person name="Lipzen A."/>
            <person name="Daum C."/>
            <person name="Hundley H."/>
            <person name="Pangilinan J."/>
            <person name="Johnson J."/>
            <person name="Barry K."/>
            <person name="LaButti K."/>
            <person name="Ng V."/>
            <person name="Ahrendt S."/>
            <person name="Min B."/>
            <person name="Choi I.G."/>
            <person name="Park H."/>
            <person name="Plett J.M."/>
            <person name="Magnuson J."/>
            <person name="Spatafora J.W."/>
            <person name="Nagy L.G."/>
            <person name="Henrissat B."/>
            <person name="Grigoriev I.V."/>
            <person name="Yang Z.L."/>
            <person name="Xu J."/>
            <person name="Martin F.M."/>
        </authorList>
    </citation>
    <scope>NUCLEOTIDE SEQUENCE</scope>
    <source>
        <strain evidence="1">KUC20120723A-06</strain>
    </source>
</reference>
<accession>A0ACB8AXU9</accession>
<gene>
    <name evidence="1" type="ORF">BV22DRAFT_1052189</name>
</gene>